<keyword evidence="1" id="KW-0472">Membrane</keyword>
<dbReference type="Proteomes" id="UP000199045">
    <property type="component" value="Unassembled WGS sequence"/>
</dbReference>
<name>A0A1G7HBK4_CHIFI</name>
<dbReference type="InterPro" id="IPR012373">
    <property type="entry name" value="Ferrdict_sens_TM"/>
</dbReference>
<reference evidence="4 5" key="1">
    <citation type="submission" date="2016-10" db="EMBL/GenBank/DDBJ databases">
        <authorList>
            <person name="de Groot N.N."/>
        </authorList>
    </citation>
    <scope>NUCLEOTIDE SEQUENCE [LARGE SCALE GENOMIC DNA]</scope>
    <source>
        <strain evidence="4 5">DSM 527</strain>
    </source>
</reference>
<feature type="domain" description="FecR protein" evidence="2">
    <location>
        <begin position="121"/>
        <end position="205"/>
    </location>
</feature>
<dbReference type="OrthoDB" id="641176at2"/>
<dbReference type="Gene3D" id="2.60.120.1440">
    <property type="match status" value="1"/>
</dbReference>
<dbReference type="InterPro" id="IPR006860">
    <property type="entry name" value="FecR"/>
</dbReference>
<dbReference type="Pfam" id="PF04773">
    <property type="entry name" value="FecR"/>
    <property type="match status" value="1"/>
</dbReference>
<dbReference type="InterPro" id="IPR032508">
    <property type="entry name" value="FecR_C"/>
</dbReference>
<evidence type="ECO:0000259" key="3">
    <source>
        <dbReference type="Pfam" id="PF16344"/>
    </source>
</evidence>
<gene>
    <name evidence="4" type="ORF">SAMN04488121_101393</name>
</gene>
<evidence type="ECO:0000313" key="4">
    <source>
        <dbReference type="EMBL" id="SDE97684.1"/>
    </source>
</evidence>
<feature type="domain" description="Protein FecR C-terminal" evidence="3">
    <location>
        <begin position="247"/>
        <end position="312"/>
    </location>
</feature>
<dbReference type="Pfam" id="PF16344">
    <property type="entry name" value="FecR_C"/>
    <property type="match status" value="1"/>
</dbReference>
<dbReference type="EMBL" id="FNBN01000001">
    <property type="protein sequence ID" value="SDE97684.1"/>
    <property type="molecule type" value="Genomic_DNA"/>
</dbReference>
<dbReference type="PIRSF" id="PIRSF018266">
    <property type="entry name" value="FecR"/>
    <property type="match status" value="1"/>
</dbReference>
<dbReference type="PANTHER" id="PTHR30273">
    <property type="entry name" value="PERIPLASMIC SIGNAL SENSOR AND SIGMA FACTOR ACTIVATOR FECR-RELATED"/>
    <property type="match status" value="1"/>
</dbReference>
<organism evidence="4 5">
    <name type="scientific">Chitinophaga filiformis</name>
    <name type="common">Myxococcus filiformis</name>
    <name type="synonym">Flexibacter filiformis</name>
    <dbReference type="NCBI Taxonomy" id="104663"/>
    <lineage>
        <taxon>Bacteria</taxon>
        <taxon>Pseudomonadati</taxon>
        <taxon>Bacteroidota</taxon>
        <taxon>Chitinophagia</taxon>
        <taxon>Chitinophagales</taxon>
        <taxon>Chitinophagaceae</taxon>
        <taxon>Chitinophaga</taxon>
    </lineage>
</organism>
<dbReference type="PANTHER" id="PTHR30273:SF2">
    <property type="entry name" value="PROTEIN FECR"/>
    <property type="match status" value="1"/>
</dbReference>
<proteinExistence type="predicted"/>
<dbReference type="STRING" id="104663.SAMN04488121_101393"/>
<feature type="transmembrane region" description="Helical" evidence="1">
    <location>
        <begin position="87"/>
        <end position="107"/>
    </location>
</feature>
<dbReference type="GO" id="GO:0016989">
    <property type="term" value="F:sigma factor antagonist activity"/>
    <property type="evidence" value="ECO:0007669"/>
    <property type="project" value="TreeGrafter"/>
</dbReference>
<evidence type="ECO:0000313" key="5">
    <source>
        <dbReference type="Proteomes" id="UP000199045"/>
    </source>
</evidence>
<dbReference type="AlphaFoldDB" id="A0A1G7HBK4"/>
<keyword evidence="1" id="KW-1133">Transmembrane helix</keyword>
<accession>A0A1G7HBK4</accession>
<protein>
    <submittedName>
        <fullName evidence="4">Ferric-dicitrate binding protein FerR, regulates iron transport through sigma-19</fullName>
    </submittedName>
</protein>
<evidence type="ECO:0000259" key="2">
    <source>
        <dbReference type="Pfam" id="PF04773"/>
    </source>
</evidence>
<keyword evidence="1" id="KW-0812">Transmembrane</keyword>
<dbReference type="RefSeq" id="WP_089828546.1">
    <property type="nucleotide sequence ID" value="NZ_FNBN01000001.1"/>
</dbReference>
<sequence length="318" mass="35095">MTKLYADEALYALLCKYLLGEADVAERQWVDDWLKSDPDHPGLLSALEKLLQEQPHMVVTPADTERAWQSLSAKMGGKVVTYKWRKWWTAAAVILIAAGTGLLWLTVRNSRTQRFTGPVVAQLKDGTTVQLEDKAQLQVLAGFGGRQREVSLEGKATFNVTPDAARPFIIKLGKRSIKVLGTRFMVDFAAGKKGALRVHVDTGQIMVTDRSSRDSVVLSAGMLLEQQEEKVPFRIAAHVADAARQQLVFTDIPLSEVLQTIEVIYHVKVTADAALLQLPVTATFTGETAENVLASIAFMTNADVEKKDTVVILKKHEE</sequence>
<dbReference type="Gene3D" id="3.55.50.30">
    <property type="match status" value="1"/>
</dbReference>
<evidence type="ECO:0000256" key="1">
    <source>
        <dbReference type="SAM" id="Phobius"/>
    </source>
</evidence>